<feature type="region of interest" description="Disordered" evidence="1">
    <location>
        <begin position="992"/>
        <end position="1052"/>
    </location>
</feature>
<feature type="compositionally biased region" description="Basic and acidic residues" evidence="1">
    <location>
        <begin position="422"/>
        <end position="447"/>
    </location>
</feature>
<feature type="compositionally biased region" description="Polar residues" evidence="1">
    <location>
        <begin position="1348"/>
        <end position="1359"/>
    </location>
</feature>
<feature type="compositionally biased region" description="Basic and acidic residues" evidence="1">
    <location>
        <begin position="96"/>
        <end position="111"/>
    </location>
</feature>
<feature type="compositionally biased region" description="Basic and acidic residues" evidence="1">
    <location>
        <begin position="317"/>
        <end position="334"/>
    </location>
</feature>
<feature type="region of interest" description="Disordered" evidence="1">
    <location>
        <begin position="656"/>
        <end position="732"/>
    </location>
</feature>
<sequence>MRTKTAQGRGNRSAALSSSQTSMSRQGSYSLQASYPHLPQERDSVEAHNLARKSQHHSTATRGGGAHHQQQPQGLFGPYSLVGVRGPGGHQQLSRQRSEAVLHGGRERDGSRAGLSGHRGHGSSLQHSSANSFHPQRQQQQRERALSKSLRRSSSALLDPRGSHQTLYGGSSEGLWGNETYSAPSKQKGGVPTRAGPGTRIPPPPPGSSYAGPPFANSTAVHRIILQQQQQQEAEEGGVFEGPGGAEGGGGGGGFAAPPRSAPRFLQSSSEAPAEGLEAKEGPRQSHVVAPTGLRPQQGLARSVSASGLGGRGGHVTPDRGDRDGDREREEGHWRRPSHSRGGQRGAVGRERESTGGRGPGPVDSGGPRLASRLRNGKGSSGEPPPGGSSLQKRSPAVEGRGTRPGTRGKEITAKGNLGTESKQDDQFAAGAEKDSQSLWLRERQERAIVIGGGGGGTGDTPPHPIARGGGLMDEMEAFDEAEVNRQRPATSASGMRNVPGRNFESKKGGGSRPMPLLHERTLTKEKEKERDAKTRQREKQDRERDLPGASSAAYPRPHTAAAASVGGMNADFILADPAAGVRGGNRGLPDSIEVLCRAEGGGMEAREDVYSSAAAVRGGVRPGTSPLLSLSCSPEEAVGGAPSVLCRSSALEPQPAGPFASSISAGEGPMMAGRNEERRDGQQRETAEGNVSRGVRPVDRGGGAMSKNGNDCAVPPPAQQQQLSSPSGGRVSEFEFEFPWEGKVKIYSDLFNEVISRDSAFGSLLTKIKDGYEACFSAVRQAGRQQQEGKAGEGSGNSESGGEKGRKGSGAGEGRSPTSAANMALASAATTAPSSRAGGPGGKSNAVVGQNGKEGVLSPKGKDGKGVKGKENDKEKEGTSSRSKGKLAAAELEKVGKEMVLGGVSAGPVTGADLVRASVLGDRWDVGDDGRAALLERYKGTVGELQTQLLQVVKEHLMLRTEHVGLLAEAEWKRKAALSLLGEANVLGAEEDRVREEQEAEEEASPVSKRSTSTPSNGALSFGLGMTLRKDRQPLQQRERPPKFEIREGSLYDPSKSKKKFAEELHDLCTVVGSLLLEVERGRERERNLEKALEEAKAAAGSSGTNQTTVQTPTGSSPKDRHHPKKPESAKDLKERKRTEEEEEQKKAPGKEEEEEEEESPPVLALPQRFLNFNKQPIHSNEQEKPSVLSLQSHPRCPHDRLYVPSRLDSVLPRPDVSVAQGLPLRRTAQAVNGPSHQTEEKEKEKQRKTPSASAPSPAHSTPAAAAQREHSLQRAKRSGKSTSTVKLLVQPLSPDEGRKRGTNAAVKKKDKEGIDHKSSDKPSLPPGAVSSSGRAQSAGEEGKRPSVNTPVSPSSARSPLLREKEKDAATLAYEAAERSKAVVVDAARGSVGAEFFQVVLPDAGQAVVEQSGGMLEAKAQQEAAETSRRAEAAAKGIVAAPSGAAGAGAGGFSVMLATARDRESDSDGSQLPSARGPAKTAALQAAGGLKQPMSKRKQKEDEGDEGIPSKPVSRVIRPSFVPPLDLTRVLPTAEAAQDLGLEPEEGGSVDHVDGAHGDGDSGDRGDEEAELRQLGLELGLDLENAEIDWSSLDAMSLQNLYLERLMRMQMGVDVDADFGQGGLDGLEFGELDEVRDHLNPGEEEGEGGRSVTSGRYLAWLASKHGLVEPLPHSGELDEGLMPRFPPAPLPHLPFVLGGMEGRDPGQHAARGRGRGAGEGSASA</sequence>
<feature type="compositionally biased region" description="Gly residues" evidence="1">
    <location>
        <begin position="1716"/>
        <end position="1725"/>
    </location>
</feature>
<name>A0A0G4I613_9ALVE</name>
<feature type="compositionally biased region" description="Basic and acidic residues" evidence="1">
    <location>
        <begin position="1089"/>
        <end position="1098"/>
    </location>
</feature>
<feature type="compositionally biased region" description="Low complexity" evidence="1">
    <location>
        <begin position="815"/>
        <end position="838"/>
    </location>
</feature>
<accession>A0A0G4I613</accession>
<feature type="compositionally biased region" description="Polar residues" evidence="1">
    <location>
        <begin position="1103"/>
        <end position="1118"/>
    </location>
</feature>
<protein>
    <submittedName>
        <fullName evidence="2">Uncharacterized protein</fullName>
    </submittedName>
</protein>
<feature type="compositionally biased region" description="Low complexity" evidence="1">
    <location>
        <begin position="553"/>
        <end position="563"/>
    </location>
</feature>
<feature type="compositionally biased region" description="Basic and acidic residues" evidence="1">
    <location>
        <begin position="1127"/>
        <end position="1152"/>
    </location>
</feature>
<feature type="compositionally biased region" description="Polar residues" evidence="1">
    <location>
        <begin position="1172"/>
        <end position="1181"/>
    </location>
</feature>
<feature type="compositionally biased region" description="Gly residues" evidence="1">
    <location>
        <begin position="239"/>
        <end position="255"/>
    </location>
</feature>
<feature type="compositionally biased region" description="Basic and acidic residues" evidence="1">
    <location>
        <begin position="1550"/>
        <end position="1566"/>
    </location>
</feature>
<feature type="region of interest" description="Disordered" evidence="1">
    <location>
        <begin position="1"/>
        <end position="563"/>
    </location>
</feature>
<feature type="compositionally biased region" description="Low complexity" evidence="1">
    <location>
        <begin position="1251"/>
        <end position="1268"/>
    </location>
</feature>
<feature type="region of interest" description="Disordered" evidence="1">
    <location>
        <begin position="782"/>
        <end position="889"/>
    </location>
</feature>
<feature type="compositionally biased region" description="Low complexity" evidence="1">
    <location>
        <begin position="12"/>
        <end position="30"/>
    </location>
</feature>
<feature type="compositionally biased region" description="Basic and acidic residues" evidence="1">
    <location>
        <begin position="861"/>
        <end position="880"/>
    </location>
</feature>
<feature type="region of interest" description="Disordered" evidence="1">
    <location>
        <begin position="1541"/>
        <end position="1570"/>
    </location>
</feature>
<feature type="compositionally biased region" description="Polar residues" evidence="1">
    <location>
        <begin position="1009"/>
        <end position="1020"/>
    </location>
</feature>
<feature type="compositionally biased region" description="Low complexity" evidence="1">
    <location>
        <begin position="112"/>
        <end position="129"/>
    </location>
</feature>
<feature type="compositionally biased region" description="Basic and acidic residues" evidence="1">
    <location>
        <begin position="1309"/>
        <end position="1322"/>
    </location>
</feature>
<reference evidence="2" key="1">
    <citation type="submission" date="2014-11" db="EMBL/GenBank/DDBJ databases">
        <authorList>
            <person name="Otto D Thomas"/>
            <person name="Naeem Raeece"/>
        </authorList>
    </citation>
    <scope>NUCLEOTIDE SEQUENCE</scope>
</reference>
<feature type="region of interest" description="Disordered" evidence="1">
    <location>
        <begin position="1697"/>
        <end position="1725"/>
    </location>
</feature>
<proteinExistence type="predicted"/>
<feature type="compositionally biased region" description="Basic and acidic residues" evidence="1">
    <location>
        <begin position="1029"/>
        <end position="1051"/>
    </location>
</feature>
<evidence type="ECO:0000313" key="2">
    <source>
        <dbReference type="EMBL" id="CEM52377.1"/>
    </source>
</evidence>
<organism evidence="2">
    <name type="scientific">Chromera velia CCMP2878</name>
    <dbReference type="NCBI Taxonomy" id="1169474"/>
    <lineage>
        <taxon>Eukaryota</taxon>
        <taxon>Sar</taxon>
        <taxon>Alveolata</taxon>
        <taxon>Colpodellida</taxon>
        <taxon>Chromeraceae</taxon>
        <taxon>Chromera</taxon>
    </lineage>
</organism>
<dbReference type="EMBL" id="CDMZ01005228">
    <property type="protein sequence ID" value="CEM52377.1"/>
    <property type="molecule type" value="Genomic_DNA"/>
</dbReference>
<feature type="compositionally biased region" description="Basic and acidic residues" evidence="1">
    <location>
        <begin position="518"/>
        <end position="547"/>
    </location>
</feature>
<feature type="region of interest" description="Disordered" evidence="1">
    <location>
        <begin position="1089"/>
        <end position="1366"/>
    </location>
</feature>
<feature type="compositionally biased region" description="Basic and acidic residues" evidence="1">
    <location>
        <begin position="675"/>
        <end position="688"/>
    </location>
</feature>
<feature type="compositionally biased region" description="Polar residues" evidence="1">
    <location>
        <begin position="130"/>
        <end position="139"/>
    </location>
</feature>
<feature type="region of interest" description="Disordered" evidence="1">
    <location>
        <begin position="1462"/>
        <end position="1520"/>
    </location>
</feature>
<evidence type="ECO:0000256" key="1">
    <source>
        <dbReference type="SAM" id="MobiDB-lite"/>
    </source>
</evidence>
<feature type="compositionally biased region" description="Basic and acidic residues" evidence="1">
    <location>
        <begin position="1239"/>
        <end position="1249"/>
    </location>
</feature>
<gene>
    <name evidence="2" type="ORF">Cvel_75</name>
</gene>
<feature type="compositionally biased region" description="Polar residues" evidence="1">
    <location>
        <begin position="1"/>
        <end position="10"/>
    </location>
</feature>
<dbReference type="VEuPathDB" id="CryptoDB:Cvel_75"/>